<name>A0A0L0BXK0_LUCCU</name>
<dbReference type="STRING" id="7375.A0A0L0BXK0"/>
<dbReference type="AlphaFoldDB" id="A0A0L0BXK0"/>
<evidence type="ECO:0000313" key="1">
    <source>
        <dbReference type="EMBL" id="KNC24762.1"/>
    </source>
</evidence>
<proteinExistence type="predicted"/>
<dbReference type="Proteomes" id="UP000037069">
    <property type="component" value="Unassembled WGS sequence"/>
</dbReference>
<protein>
    <submittedName>
        <fullName evidence="1">Uncharacterized protein</fullName>
    </submittedName>
</protein>
<comment type="caution">
    <text evidence="1">The sequence shown here is derived from an EMBL/GenBank/DDBJ whole genome shotgun (WGS) entry which is preliminary data.</text>
</comment>
<dbReference type="AntiFam" id="ANF00222">
    <property type="entry name" value="Shadow ORF (opposite groL1)"/>
</dbReference>
<accession>A0A0L0BXK0</accession>
<gene>
    <name evidence="1" type="ORF">FF38_04862</name>
</gene>
<keyword evidence="2" id="KW-1185">Reference proteome</keyword>
<evidence type="ECO:0000313" key="2">
    <source>
        <dbReference type="Proteomes" id="UP000037069"/>
    </source>
</evidence>
<sequence>MGGFTELTLLSSSRSEPCRANSSAISLPCMSQCPGTQHSLIVLCSFLCEIYTVGGNGHIGKNGLAFIAEARSFNSSYLEADLQTVDNQSAQAFTINIFGNNDQRFALLFGQFKGGNDALNRGDLLFRQKQQGVLEFNLGTHGGIDDTTNHYKNW</sequence>
<dbReference type="EMBL" id="JRES01001179">
    <property type="protein sequence ID" value="KNC24762.1"/>
    <property type="molecule type" value="Genomic_DNA"/>
</dbReference>
<organism evidence="1 2">
    <name type="scientific">Lucilia cuprina</name>
    <name type="common">Green bottle fly</name>
    <name type="synonym">Australian sheep blowfly</name>
    <dbReference type="NCBI Taxonomy" id="7375"/>
    <lineage>
        <taxon>Eukaryota</taxon>
        <taxon>Metazoa</taxon>
        <taxon>Ecdysozoa</taxon>
        <taxon>Arthropoda</taxon>
        <taxon>Hexapoda</taxon>
        <taxon>Insecta</taxon>
        <taxon>Pterygota</taxon>
        <taxon>Neoptera</taxon>
        <taxon>Endopterygota</taxon>
        <taxon>Diptera</taxon>
        <taxon>Brachycera</taxon>
        <taxon>Muscomorpha</taxon>
        <taxon>Oestroidea</taxon>
        <taxon>Calliphoridae</taxon>
        <taxon>Luciliinae</taxon>
        <taxon>Lucilia</taxon>
    </lineage>
</organism>
<reference evidence="1 2" key="1">
    <citation type="journal article" date="2015" name="Nat. Commun.">
        <title>Lucilia cuprina genome unlocks parasitic fly biology to underpin future interventions.</title>
        <authorList>
            <person name="Anstead C.A."/>
            <person name="Korhonen P.K."/>
            <person name="Young N.D."/>
            <person name="Hall R.S."/>
            <person name="Jex A.R."/>
            <person name="Murali S.C."/>
            <person name="Hughes D.S."/>
            <person name="Lee S.F."/>
            <person name="Perry T."/>
            <person name="Stroehlein A.J."/>
            <person name="Ansell B.R."/>
            <person name="Breugelmans B."/>
            <person name="Hofmann A."/>
            <person name="Qu J."/>
            <person name="Dugan S."/>
            <person name="Lee S.L."/>
            <person name="Chao H."/>
            <person name="Dinh H."/>
            <person name="Han Y."/>
            <person name="Doddapaneni H.V."/>
            <person name="Worley K.C."/>
            <person name="Muzny D.M."/>
            <person name="Ioannidis P."/>
            <person name="Waterhouse R.M."/>
            <person name="Zdobnov E.M."/>
            <person name="James P.J."/>
            <person name="Bagnall N.H."/>
            <person name="Kotze A.C."/>
            <person name="Gibbs R.A."/>
            <person name="Richards S."/>
            <person name="Batterham P."/>
            <person name="Gasser R.B."/>
        </authorList>
    </citation>
    <scope>NUCLEOTIDE SEQUENCE [LARGE SCALE GENOMIC DNA]</scope>
    <source>
        <strain evidence="1 2">LS</strain>
        <tissue evidence="1">Full body</tissue>
    </source>
</reference>